<evidence type="ECO:0000313" key="1">
    <source>
        <dbReference type="EMBL" id="TVU44973.1"/>
    </source>
</evidence>
<accession>A0A5J9WAH9</accession>
<keyword evidence="2" id="KW-1185">Reference proteome</keyword>
<dbReference type="Gramene" id="TVU44973">
    <property type="protein sequence ID" value="TVU44973"/>
    <property type="gene ID" value="EJB05_04438"/>
</dbReference>
<dbReference type="AlphaFoldDB" id="A0A5J9WAH9"/>
<evidence type="ECO:0000313" key="2">
    <source>
        <dbReference type="Proteomes" id="UP000324897"/>
    </source>
</evidence>
<proteinExistence type="predicted"/>
<reference evidence="1 2" key="1">
    <citation type="journal article" date="2019" name="Sci. Rep.">
        <title>A high-quality genome of Eragrostis curvula grass provides insights into Poaceae evolution and supports new strategies to enhance forage quality.</title>
        <authorList>
            <person name="Carballo J."/>
            <person name="Santos B.A.C.M."/>
            <person name="Zappacosta D."/>
            <person name="Garbus I."/>
            <person name="Selva J.P."/>
            <person name="Gallo C.A."/>
            <person name="Diaz A."/>
            <person name="Albertini E."/>
            <person name="Caccamo M."/>
            <person name="Echenique V."/>
        </authorList>
    </citation>
    <scope>NUCLEOTIDE SEQUENCE [LARGE SCALE GENOMIC DNA]</scope>
    <source>
        <strain evidence="2">cv. Victoria</strain>
        <tissue evidence="1">Leaf</tissue>
    </source>
</reference>
<organism evidence="1 2">
    <name type="scientific">Eragrostis curvula</name>
    <name type="common">weeping love grass</name>
    <dbReference type="NCBI Taxonomy" id="38414"/>
    <lineage>
        <taxon>Eukaryota</taxon>
        <taxon>Viridiplantae</taxon>
        <taxon>Streptophyta</taxon>
        <taxon>Embryophyta</taxon>
        <taxon>Tracheophyta</taxon>
        <taxon>Spermatophyta</taxon>
        <taxon>Magnoliopsida</taxon>
        <taxon>Liliopsida</taxon>
        <taxon>Poales</taxon>
        <taxon>Poaceae</taxon>
        <taxon>PACMAD clade</taxon>
        <taxon>Chloridoideae</taxon>
        <taxon>Eragrostideae</taxon>
        <taxon>Eragrostidinae</taxon>
        <taxon>Eragrostis</taxon>
    </lineage>
</organism>
<comment type="caution">
    <text evidence="1">The sequence shown here is derived from an EMBL/GenBank/DDBJ whole genome shotgun (WGS) entry which is preliminary data.</text>
</comment>
<dbReference type="Proteomes" id="UP000324897">
    <property type="component" value="Chromosome 5"/>
</dbReference>
<sequence length="72" mass="8090">MREHCFSSVKAGYIVKGDVSGGFGVQHHPIKIYPKWLYIGAAYDKIQQTVARVRLRSEKPQLHLSLLLPIGS</sequence>
<protein>
    <submittedName>
        <fullName evidence="1">Uncharacterized protein</fullName>
    </submittedName>
</protein>
<dbReference type="EMBL" id="RWGY01000004">
    <property type="protein sequence ID" value="TVU44973.1"/>
    <property type="molecule type" value="Genomic_DNA"/>
</dbReference>
<name>A0A5J9WAH9_9POAL</name>
<gene>
    <name evidence="1" type="ORF">EJB05_04438</name>
</gene>